<gene>
    <name evidence="2" type="ordered locus">Cpin_2122</name>
</gene>
<dbReference type="RefSeq" id="WP_012789791.1">
    <property type="nucleotide sequence ID" value="NC_013132.1"/>
</dbReference>
<proteinExistence type="predicted"/>
<protein>
    <submittedName>
        <fullName evidence="2">Uncharacterized protein</fullName>
    </submittedName>
</protein>
<dbReference type="SUPFAM" id="SSF57884">
    <property type="entry name" value="Ada DNA repair protein, N-terminal domain (N-Ada 10)"/>
    <property type="match status" value="1"/>
</dbReference>
<keyword evidence="1" id="KW-1133">Transmembrane helix</keyword>
<evidence type="ECO:0000256" key="1">
    <source>
        <dbReference type="SAM" id="Phobius"/>
    </source>
</evidence>
<dbReference type="InterPro" id="IPR035451">
    <property type="entry name" value="Ada-like_dom_sf"/>
</dbReference>
<dbReference type="EMBL" id="CP001699">
    <property type="protein sequence ID" value="ACU59615.1"/>
    <property type="molecule type" value="Genomic_DNA"/>
</dbReference>
<feature type="transmembrane region" description="Helical" evidence="1">
    <location>
        <begin position="12"/>
        <end position="33"/>
    </location>
</feature>
<dbReference type="AlphaFoldDB" id="A0A979GV20"/>
<dbReference type="InterPro" id="IPR043914">
    <property type="entry name" value="DUF5763"/>
</dbReference>
<dbReference type="Pfam" id="PF19067">
    <property type="entry name" value="DUF5763"/>
    <property type="match status" value="1"/>
</dbReference>
<reference evidence="3" key="1">
    <citation type="submission" date="2009-08" db="EMBL/GenBank/DDBJ databases">
        <title>The complete genome of Chitinophaga pinensis DSM 2588.</title>
        <authorList>
            <consortium name="US DOE Joint Genome Institute (JGI-PGF)"/>
            <person name="Lucas S."/>
            <person name="Copeland A."/>
            <person name="Lapidus A."/>
            <person name="Glavina del Rio T."/>
            <person name="Dalin E."/>
            <person name="Tice H."/>
            <person name="Bruce D."/>
            <person name="Goodwin L."/>
            <person name="Pitluck S."/>
            <person name="Kyrpides N."/>
            <person name="Mavromatis K."/>
            <person name="Ivanova N."/>
            <person name="Mikhailova N."/>
            <person name="Sims D."/>
            <person name="Meinche L."/>
            <person name="Brettin T."/>
            <person name="Detter J.C."/>
            <person name="Han C."/>
            <person name="Larimer F."/>
            <person name="Land M."/>
            <person name="Hauser L."/>
            <person name="Markowitz V."/>
            <person name="Cheng J.-F."/>
            <person name="Hugenholtz P."/>
            <person name="Woyke T."/>
            <person name="Wu D."/>
            <person name="Spring S."/>
            <person name="Klenk H.-P."/>
            <person name="Eisen J.A."/>
        </authorList>
    </citation>
    <scope>NUCLEOTIDE SEQUENCE [LARGE SCALE GENOMIC DNA]</scope>
    <source>
        <strain evidence="3">ATCC 43595 / DSM 2588 / LMG 13176 / NBRC 15968 / NCIMB 11800 / UQM 2034</strain>
    </source>
</reference>
<organism evidence="2 3">
    <name type="scientific">Chitinophaga pinensis (strain ATCC 43595 / DSM 2588 / LMG 13176 / NBRC 15968 / NCIMB 11800 / UQM 2034)</name>
    <dbReference type="NCBI Taxonomy" id="485918"/>
    <lineage>
        <taxon>Bacteria</taxon>
        <taxon>Pseudomonadati</taxon>
        <taxon>Bacteroidota</taxon>
        <taxon>Chitinophagia</taxon>
        <taxon>Chitinophagales</taxon>
        <taxon>Chitinophagaceae</taxon>
        <taxon>Chitinophaga</taxon>
    </lineage>
</organism>
<evidence type="ECO:0000313" key="3">
    <source>
        <dbReference type="Proteomes" id="UP000002215"/>
    </source>
</evidence>
<keyword evidence="1" id="KW-0812">Transmembrane</keyword>
<name>A0A979GV20_CHIPD</name>
<evidence type="ECO:0000313" key="2">
    <source>
        <dbReference type="EMBL" id="ACU59615.1"/>
    </source>
</evidence>
<keyword evidence="1" id="KW-0472">Membrane</keyword>
<reference evidence="2 3" key="2">
    <citation type="journal article" date="2010" name="Stand. Genomic Sci.">
        <title>Complete genome sequence of Chitinophaga pinensis type strain (UQM 2034).</title>
        <authorList>
            <person name="Glavina Del Rio T."/>
            <person name="Abt B."/>
            <person name="Spring S."/>
            <person name="Lapidus A."/>
            <person name="Nolan M."/>
            <person name="Tice H."/>
            <person name="Copeland A."/>
            <person name="Cheng J.F."/>
            <person name="Chen F."/>
            <person name="Bruce D."/>
            <person name="Goodwin L."/>
            <person name="Pitluck S."/>
            <person name="Ivanova N."/>
            <person name="Mavromatis K."/>
            <person name="Mikhailova N."/>
            <person name="Pati A."/>
            <person name="Chen A."/>
            <person name="Palaniappan K."/>
            <person name="Land M."/>
            <person name="Hauser L."/>
            <person name="Chang Y.J."/>
            <person name="Jeffries C.D."/>
            <person name="Chain P."/>
            <person name="Saunders E."/>
            <person name="Detter J.C."/>
            <person name="Brettin T."/>
            <person name="Rohde M."/>
            <person name="Goker M."/>
            <person name="Bristow J."/>
            <person name="Eisen J.A."/>
            <person name="Markowitz V."/>
            <person name="Hugenholtz P."/>
            <person name="Kyrpides N.C."/>
            <person name="Klenk H.P."/>
            <person name="Lucas S."/>
        </authorList>
    </citation>
    <scope>NUCLEOTIDE SEQUENCE [LARGE SCALE GENOMIC DNA]</scope>
    <source>
        <strain evidence="3">ATCC 43595 / DSM 2588 / LMG 13176 / NBRC 15968 / NCIMB 11800 / UQM 2034</strain>
    </source>
</reference>
<accession>A0A979GV20</accession>
<dbReference type="OrthoDB" id="666576at2"/>
<sequence>MKSPQKRSCLPTVVKAGIVFLLVYILFSLMPGLHSQSVYKTPYGKKYHTADCRMVKNVSQRLSLTEAIRLHLDPCKICHPELQESLEQPVQQLLQQPIEALTEKPAKKPAGTGHTVRCQGITKKGTRCKHMTSIGNGYCFQHQPD</sequence>
<dbReference type="KEGG" id="cpi:Cpin_2122"/>
<dbReference type="Proteomes" id="UP000002215">
    <property type="component" value="Chromosome"/>
</dbReference>